<feature type="non-terminal residue" evidence="1">
    <location>
        <position position="1"/>
    </location>
</feature>
<gene>
    <name evidence="1" type="ORF">LCGC14_2938770</name>
</gene>
<dbReference type="AlphaFoldDB" id="A0A0F8Y5Q8"/>
<dbReference type="EMBL" id="LAZR01058886">
    <property type="protein sequence ID" value="KKK68965.1"/>
    <property type="molecule type" value="Genomic_DNA"/>
</dbReference>
<proteinExistence type="predicted"/>
<organism evidence="1">
    <name type="scientific">marine sediment metagenome</name>
    <dbReference type="NCBI Taxonomy" id="412755"/>
    <lineage>
        <taxon>unclassified sequences</taxon>
        <taxon>metagenomes</taxon>
        <taxon>ecological metagenomes</taxon>
    </lineage>
</organism>
<sequence length="359" mass="40531">AIRDSFNVSSITDNNVGDYTINFINALSSIDYSVGGIAGNLAGALTDLSKKEPFDIYNEEHEHYEKSDLDKGKLQQLKRCFVTVEDCIERELRHNNIAYQRISNPCNTLDVNLEILRVPSTSNDVDKEYRKEIISVINQLDNSIVTICNGEPTSSLNMVSNKGSNKFINCDTVVIATKPDPQRIIKYMRSTGLKEQAAVDLIMTDDINQAVGRNMGYRNLGTNKLPGTGKNKCLLIIPEDSDLTLDLHNVTSKIVNLTHWHSTRRDDRIEMCLKNQFLHKELINKLGSVYGKNHEESDQYKVLDALENHISNNPESSKIKLTDLNVNGINSKTIKKILENEDYTVRKFGKSCSNHVFLH</sequence>
<evidence type="ECO:0000313" key="1">
    <source>
        <dbReference type="EMBL" id="KKK68965.1"/>
    </source>
</evidence>
<name>A0A0F8Y5Q8_9ZZZZ</name>
<protein>
    <submittedName>
        <fullName evidence="1">Uncharacterized protein</fullName>
    </submittedName>
</protein>
<comment type="caution">
    <text evidence="1">The sequence shown here is derived from an EMBL/GenBank/DDBJ whole genome shotgun (WGS) entry which is preliminary data.</text>
</comment>
<reference evidence="1" key="1">
    <citation type="journal article" date="2015" name="Nature">
        <title>Complex archaea that bridge the gap between prokaryotes and eukaryotes.</title>
        <authorList>
            <person name="Spang A."/>
            <person name="Saw J.H."/>
            <person name="Jorgensen S.L."/>
            <person name="Zaremba-Niedzwiedzka K."/>
            <person name="Martijn J."/>
            <person name="Lind A.E."/>
            <person name="van Eijk R."/>
            <person name="Schleper C."/>
            <person name="Guy L."/>
            <person name="Ettema T.J."/>
        </authorList>
    </citation>
    <scope>NUCLEOTIDE SEQUENCE</scope>
</reference>
<accession>A0A0F8Y5Q8</accession>